<evidence type="ECO:0000256" key="3">
    <source>
        <dbReference type="SAM" id="SignalP"/>
    </source>
</evidence>
<comment type="similarity">
    <text evidence="1">Belongs to the transglycosylase Slt family.</text>
</comment>
<evidence type="ECO:0000256" key="2">
    <source>
        <dbReference type="SAM" id="MobiDB-lite"/>
    </source>
</evidence>
<dbReference type="Gene3D" id="3.10.350.10">
    <property type="entry name" value="LysM domain"/>
    <property type="match status" value="1"/>
</dbReference>
<dbReference type="PROSITE" id="PS51782">
    <property type="entry name" value="LYSM"/>
    <property type="match status" value="1"/>
</dbReference>
<keyword evidence="3" id="KW-0732">Signal</keyword>
<dbReference type="InterPro" id="IPR018392">
    <property type="entry name" value="LysM"/>
</dbReference>
<feature type="chain" id="PRO_5014899267" evidence="3">
    <location>
        <begin position="21"/>
        <end position="560"/>
    </location>
</feature>
<dbReference type="CDD" id="cd16894">
    <property type="entry name" value="MltD-like"/>
    <property type="match status" value="1"/>
</dbReference>
<feature type="region of interest" description="Disordered" evidence="2">
    <location>
        <begin position="502"/>
        <end position="560"/>
    </location>
</feature>
<evidence type="ECO:0000256" key="1">
    <source>
        <dbReference type="ARBA" id="ARBA00007734"/>
    </source>
</evidence>
<feature type="compositionally biased region" description="Low complexity" evidence="2">
    <location>
        <begin position="505"/>
        <end position="537"/>
    </location>
</feature>
<evidence type="ECO:0000313" key="6">
    <source>
        <dbReference type="Proteomes" id="UP000235916"/>
    </source>
</evidence>
<dbReference type="Proteomes" id="UP000235916">
    <property type="component" value="Unassembled WGS sequence"/>
</dbReference>
<dbReference type="SUPFAM" id="SSF54106">
    <property type="entry name" value="LysM domain"/>
    <property type="match status" value="1"/>
</dbReference>
<dbReference type="InterPro" id="IPR008258">
    <property type="entry name" value="Transglycosylase_SLT_dom_1"/>
</dbReference>
<feature type="domain" description="LysM" evidence="4">
    <location>
        <begin position="446"/>
        <end position="490"/>
    </location>
</feature>
<dbReference type="AlphaFoldDB" id="A0A2N8KV50"/>
<evidence type="ECO:0000259" key="4">
    <source>
        <dbReference type="PROSITE" id="PS51782"/>
    </source>
</evidence>
<feature type="signal peptide" evidence="3">
    <location>
        <begin position="1"/>
        <end position="20"/>
    </location>
</feature>
<protein>
    <submittedName>
        <fullName evidence="5">Lytic transglycosylase</fullName>
    </submittedName>
</protein>
<organism evidence="5 6">
    <name type="scientific">Kinneretia aquatilis</name>
    <dbReference type="NCBI Taxonomy" id="2070761"/>
    <lineage>
        <taxon>Bacteria</taxon>
        <taxon>Pseudomonadati</taxon>
        <taxon>Pseudomonadota</taxon>
        <taxon>Betaproteobacteria</taxon>
        <taxon>Burkholderiales</taxon>
        <taxon>Sphaerotilaceae</taxon>
        <taxon>Roseateles</taxon>
    </lineage>
</organism>
<dbReference type="CDD" id="cd00118">
    <property type="entry name" value="LysM"/>
    <property type="match status" value="1"/>
</dbReference>
<reference evidence="5 6" key="1">
    <citation type="submission" date="2018-01" db="EMBL/GenBank/DDBJ databases">
        <title>Draft genome sequence of Paucibacter aquatile CR182 isolated from freshwater of the Nakdong River.</title>
        <authorList>
            <person name="Choi A."/>
            <person name="Chung E.J."/>
        </authorList>
    </citation>
    <scope>NUCLEOTIDE SEQUENCE [LARGE SCALE GENOMIC DNA]</scope>
    <source>
        <strain evidence="5 6">CR182</strain>
    </source>
</reference>
<sequence>MTPSPTPRRGLQALSTLALAALLAACASGPTPVAETAAPSERNALPRSFGSLALSNTPEATAAPSPATSQDEALGAPELEDSLRPGMKIDLDAPTARNDLWDRLRAGFQLEDLENEGVRRAEAWYSARPDYVQRMTERGSRYLFHIIEEVEKRGMPAELALLPFTESAFNPQAMSTAKASGMWQFVPATGRDFSLKQNIFRDDRRDVLASTRAALDYLGRLHKMFGDWRLALAAYNWGQGNVQKAIARNQKAGLPTDYESLRMPEETRYYIPKLQAVKNIVQNPEKYGLSLPPVENHPYFLTVRIDRDIDLETAARLAGITLEKFKQFNPQMNKPVMLAAGSNQLLLPYDNAKAFALNLSAHRGPLASWTAWVVPKTMHPSVAAKQVGMDENQLREVNKIPPRMLVKQGSTLLVPRSAKRSEDVSSHLADNASISLAPDVPPLRKLKIKAGRNDSVTTVAARYGVSPAQVAQWNKVASGAKFKPGQALAVYVPNKPAARSGTQLAAKSGKAGVSSKGGTRVASAKSSGKSNGSAARSQSKSRGVTVAAAPETAVRASIKR</sequence>
<dbReference type="RefSeq" id="WP_102767267.1">
    <property type="nucleotide sequence ID" value="NZ_POSP01000003.1"/>
</dbReference>
<accession>A0A2N8KV50</accession>
<dbReference type="OrthoDB" id="9815002at2"/>
<evidence type="ECO:0000313" key="5">
    <source>
        <dbReference type="EMBL" id="PND37348.1"/>
    </source>
</evidence>
<gene>
    <name evidence="5" type="ORF">C1O66_07260</name>
</gene>
<dbReference type="Pfam" id="PF01464">
    <property type="entry name" value="SLT"/>
    <property type="match status" value="1"/>
</dbReference>
<dbReference type="Pfam" id="PF01476">
    <property type="entry name" value="LysM"/>
    <property type="match status" value="1"/>
</dbReference>
<dbReference type="PANTHER" id="PTHR37423">
    <property type="entry name" value="SOLUBLE LYTIC MUREIN TRANSGLYCOSYLASE-RELATED"/>
    <property type="match status" value="1"/>
</dbReference>
<dbReference type="PROSITE" id="PS00922">
    <property type="entry name" value="TRANSGLYCOSYLASE"/>
    <property type="match status" value="1"/>
</dbReference>
<comment type="caution">
    <text evidence="5">The sequence shown here is derived from an EMBL/GenBank/DDBJ whole genome shotgun (WGS) entry which is preliminary data.</text>
</comment>
<dbReference type="GO" id="GO:0008933">
    <property type="term" value="F:peptidoglycan lytic transglycosylase activity"/>
    <property type="evidence" value="ECO:0007669"/>
    <property type="project" value="InterPro"/>
</dbReference>
<dbReference type="InterPro" id="IPR023346">
    <property type="entry name" value="Lysozyme-like_dom_sf"/>
</dbReference>
<name>A0A2N8KV50_9BURK</name>
<dbReference type="Gene3D" id="1.10.530.10">
    <property type="match status" value="1"/>
</dbReference>
<dbReference type="GO" id="GO:0000270">
    <property type="term" value="P:peptidoglycan metabolic process"/>
    <property type="evidence" value="ECO:0007669"/>
    <property type="project" value="InterPro"/>
</dbReference>
<dbReference type="EMBL" id="POSP01000003">
    <property type="protein sequence ID" value="PND37348.1"/>
    <property type="molecule type" value="Genomic_DNA"/>
</dbReference>
<keyword evidence="6" id="KW-1185">Reference proteome</keyword>
<dbReference type="SUPFAM" id="SSF53955">
    <property type="entry name" value="Lysozyme-like"/>
    <property type="match status" value="1"/>
</dbReference>
<dbReference type="PANTHER" id="PTHR37423:SF2">
    <property type="entry name" value="MEMBRANE-BOUND LYTIC MUREIN TRANSGLYCOSYLASE C"/>
    <property type="match status" value="1"/>
</dbReference>
<dbReference type="InterPro" id="IPR036779">
    <property type="entry name" value="LysM_dom_sf"/>
</dbReference>
<dbReference type="GO" id="GO:0016020">
    <property type="term" value="C:membrane"/>
    <property type="evidence" value="ECO:0007669"/>
    <property type="project" value="InterPro"/>
</dbReference>
<dbReference type="InterPro" id="IPR000189">
    <property type="entry name" value="Transglyc_AS"/>
</dbReference>
<proteinExistence type="inferred from homology"/>